<comment type="caution">
    <text evidence="1">The sequence shown here is derived from an EMBL/GenBank/DDBJ whole genome shotgun (WGS) entry which is preliminary data.</text>
</comment>
<keyword evidence="2" id="KW-1185">Reference proteome</keyword>
<organism evidence="1 2">
    <name type="scientific">Hyphococcus aureus</name>
    <dbReference type="NCBI Taxonomy" id="2666033"/>
    <lineage>
        <taxon>Bacteria</taxon>
        <taxon>Pseudomonadati</taxon>
        <taxon>Pseudomonadota</taxon>
        <taxon>Alphaproteobacteria</taxon>
        <taxon>Parvularculales</taxon>
        <taxon>Parvularculaceae</taxon>
        <taxon>Hyphococcus</taxon>
    </lineage>
</organism>
<evidence type="ECO:0000313" key="2">
    <source>
        <dbReference type="Proteomes" id="UP001596116"/>
    </source>
</evidence>
<dbReference type="RefSeq" id="WP_379881744.1">
    <property type="nucleotide sequence ID" value="NZ_JBHPON010000002.1"/>
</dbReference>
<dbReference type="EMBL" id="JBHPON010000002">
    <property type="protein sequence ID" value="MFC6037006.1"/>
    <property type="molecule type" value="Genomic_DNA"/>
</dbReference>
<evidence type="ECO:0000313" key="1">
    <source>
        <dbReference type="EMBL" id="MFC6037006.1"/>
    </source>
</evidence>
<sequence>MEAGRIIIAGISFAVAGVGAAWDVVIVRPGPCAAAETYLLAGNSAAIIRVEEDAIAETDGVIVYREQARKGWASRQILARFDLRLDEAGTTIVNSGQYCRGSQ</sequence>
<reference evidence="1 2" key="1">
    <citation type="submission" date="2024-09" db="EMBL/GenBank/DDBJ databases">
        <authorList>
            <person name="Zhang Z.-H."/>
        </authorList>
    </citation>
    <scope>NUCLEOTIDE SEQUENCE [LARGE SCALE GENOMIC DNA]</scope>
    <source>
        <strain evidence="1 2">HHTR114</strain>
    </source>
</reference>
<evidence type="ECO:0008006" key="3">
    <source>
        <dbReference type="Google" id="ProtNLM"/>
    </source>
</evidence>
<name>A0ABW1KY30_9PROT</name>
<proteinExistence type="predicted"/>
<gene>
    <name evidence="1" type="ORF">ACFMB1_15735</name>
</gene>
<accession>A0ABW1KY30</accession>
<dbReference type="Proteomes" id="UP001596116">
    <property type="component" value="Unassembled WGS sequence"/>
</dbReference>
<protein>
    <recommendedName>
        <fullName evidence="3">SH3 domain-containing protein</fullName>
    </recommendedName>
</protein>